<dbReference type="EMBL" id="JAGFNK010000333">
    <property type="protein sequence ID" value="KAI9452525.1"/>
    <property type="molecule type" value="Genomic_DNA"/>
</dbReference>
<dbReference type="Proteomes" id="UP001207468">
    <property type="component" value="Unassembled WGS sequence"/>
</dbReference>
<accession>A0ACC0TX93</accession>
<sequence length="141" mass="15615">MQLEDVTFKNHSGFNLTMILPDGYQNAFPNGTITSFTDTGKYHVKDGSDSVYSFTYEINEYIASVNLTNISVGGYVAFENYAGFEITVISASSEENIPNGSTRNFFIPGSYTVKRTDSDKTIYIFNYHKGTAAVRLNGLAK</sequence>
<evidence type="ECO:0000313" key="2">
    <source>
        <dbReference type="Proteomes" id="UP001207468"/>
    </source>
</evidence>
<keyword evidence="2" id="KW-1185">Reference proteome</keyword>
<evidence type="ECO:0000313" key="1">
    <source>
        <dbReference type="EMBL" id="KAI9452525.1"/>
    </source>
</evidence>
<comment type="caution">
    <text evidence="1">The sequence shown here is derived from an EMBL/GenBank/DDBJ whole genome shotgun (WGS) entry which is preliminary data.</text>
</comment>
<reference evidence="1" key="1">
    <citation type="submission" date="2021-03" db="EMBL/GenBank/DDBJ databases">
        <title>Evolutionary priming and transition to the ectomycorrhizal habit in an iconic lineage of mushroom-forming fungi: is preadaptation a requirement?</title>
        <authorList>
            <consortium name="DOE Joint Genome Institute"/>
            <person name="Looney B.P."/>
            <person name="Miyauchi S."/>
            <person name="Morin E."/>
            <person name="Drula E."/>
            <person name="Courty P.E."/>
            <person name="Chicoki N."/>
            <person name="Fauchery L."/>
            <person name="Kohler A."/>
            <person name="Kuo A."/>
            <person name="LaButti K."/>
            <person name="Pangilinan J."/>
            <person name="Lipzen A."/>
            <person name="Riley R."/>
            <person name="Andreopoulos W."/>
            <person name="He G."/>
            <person name="Johnson J."/>
            <person name="Barry K.W."/>
            <person name="Grigoriev I.V."/>
            <person name="Nagy L."/>
            <person name="Hibbett D."/>
            <person name="Henrissat B."/>
            <person name="Matheny P.B."/>
            <person name="Labbe J."/>
            <person name="Martin A.F."/>
        </authorList>
    </citation>
    <scope>NUCLEOTIDE SEQUENCE</scope>
    <source>
        <strain evidence="1">BPL698</strain>
    </source>
</reference>
<protein>
    <submittedName>
        <fullName evidence="1">Uncharacterized protein</fullName>
    </submittedName>
</protein>
<proteinExistence type="predicted"/>
<organism evidence="1 2">
    <name type="scientific">Russula earlei</name>
    <dbReference type="NCBI Taxonomy" id="71964"/>
    <lineage>
        <taxon>Eukaryota</taxon>
        <taxon>Fungi</taxon>
        <taxon>Dikarya</taxon>
        <taxon>Basidiomycota</taxon>
        <taxon>Agaricomycotina</taxon>
        <taxon>Agaricomycetes</taxon>
        <taxon>Russulales</taxon>
        <taxon>Russulaceae</taxon>
        <taxon>Russula</taxon>
    </lineage>
</organism>
<gene>
    <name evidence="1" type="ORF">F5148DRAFT_1152187</name>
</gene>
<name>A0ACC0TX93_9AGAM</name>